<keyword evidence="2" id="KW-0813">Transport</keyword>
<feature type="domain" description="Major facilitator superfamily (MFS) profile" evidence="8">
    <location>
        <begin position="34"/>
        <end position="419"/>
    </location>
</feature>
<dbReference type="EMBL" id="RBIR01000001">
    <property type="protein sequence ID" value="RKR30496.1"/>
    <property type="molecule type" value="Genomic_DNA"/>
</dbReference>
<dbReference type="InterPro" id="IPR036259">
    <property type="entry name" value="MFS_trans_sf"/>
</dbReference>
<feature type="transmembrane region" description="Helical" evidence="7">
    <location>
        <begin position="189"/>
        <end position="212"/>
    </location>
</feature>
<feature type="transmembrane region" description="Helical" evidence="7">
    <location>
        <begin position="365"/>
        <end position="384"/>
    </location>
</feature>
<evidence type="ECO:0000256" key="6">
    <source>
        <dbReference type="ARBA" id="ARBA00023136"/>
    </source>
</evidence>
<comment type="subcellular location">
    <subcellularLocation>
        <location evidence="1">Cell membrane</location>
        <topology evidence="1">Multi-pass membrane protein</topology>
    </subcellularLocation>
</comment>
<evidence type="ECO:0000256" key="7">
    <source>
        <dbReference type="SAM" id="Phobius"/>
    </source>
</evidence>
<protein>
    <submittedName>
        <fullName evidence="9">Putative MFS family arabinose efflux permease</fullName>
    </submittedName>
</protein>
<proteinExistence type="predicted"/>
<feature type="transmembrane region" description="Helical" evidence="7">
    <location>
        <begin position="278"/>
        <end position="301"/>
    </location>
</feature>
<dbReference type="GO" id="GO:0005886">
    <property type="term" value="C:plasma membrane"/>
    <property type="evidence" value="ECO:0007669"/>
    <property type="project" value="UniProtKB-SubCell"/>
</dbReference>
<sequence>MPPDRTGTSADGIAPGAPQPKRAADLLRALRVRNFALFWTGQLISGTGTWMQMVAMAWIVLEISGSAAVLGMVTTLQFLPLLMFVLPAGVLADRFPKRTIMLTAQTLAALQAVVLGFLALTGSPQIWQLALLAFTLGVSNAFNYPAQQAFVPELVGSALVPEAVAMNSVQFNSSRMIGFALGGLAVARLSAAAVFFINAASFTAALAALLALRTGELRLSRSRPARHGALREGFRYVAHTPAVLFVLGALAVVGTFGYNWPVAAPLLARDVLNVESVGFGALMSAFGAGSLVAGVGLVVVGGSSERRMITSGAVLALTLVLLGVSRVYPVSLGLMMLAGLSGTVFTTTVNTRLQGLTPDRLRGRVMSLFVLLLAGTTPFGSALLGLGAEAFGISAAVIAFGAVTLAGLAVLLVLHARRPRPGRAR</sequence>
<accession>A0A495FPX0</accession>
<feature type="transmembrane region" description="Helical" evidence="7">
    <location>
        <begin position="36"/>
        <end position="61"/>
    </location>
</feature>
<dbReference type="PROSITE" id="PS50850">
    <property type="entry name" value="MFS"/>
    <property type="match status" value="1"/>
</dbReference>
<dbReference type="CDD" id="cd06173">
    <property type="entry name" value="MFS_MefA_like"/>
    <property type="match status" value="1"/>
</dbReference>
<evidence type="ECO:0000256" key="1">
    <source>
        <dbReference type="ARBA" id="ARBA00004651"/>
    </source>
</evidence>
<keyword evidence="5 7" id="KW-1133">Transmembrane helix</keyword>
<dbReference type="AlphaFoldDB" id="A0A495FPX0"/>
<evidence type="ECO:0000256" key="2">
    <source>
        <dbReference type="ARBA" id="ARBA00022448"/>
    </source>
</evidence>
<name>A0A495FPX0_9MICC</name>
<keyword evidence="6 7" id="KW-0472">Membrane</keyword>
<dbReference type="GO" id="GO:0022857">
    <property type="term" value="F:transmembrane transporter activity"/>
    <property type="evidence" value="ECO:0007669"/>
    <property type="project" value="InterPro"/>
</dbReference>
<evidence type="ECO:0000256" key="3">
    <source>
        <dbReference type="ARBA" id="ARBA00022475"/>
    </source>
</evidence>
<feature type="transmembrane region" description="Helical" evidence="7">
    <location>
        <begin position="390"/>
        <end position="414"/>
    </location>
</feature>
<evidence type="ECO:0000313" key="9">
    <source>
        <dbReference type="EMBL" id="RKR30496.1"/>
    </source>
</evidence>
<feature type="transmembrane region" description="Helical" evidence="7">
    <location>
        <begin position="233"/>
        <end position="258"/>
    </location>
</feature>
<organism evidence="9 10">
    <name type="scientific">Arthrobacter oryzae</name>
    <dbReference type="NCBI Taxonomy" id="409290"/>
    <lineage>
        <taxon>Bacteria</taxon>
        <taxon>Bacillati</taxon>
        <taxon>Actinomycetota</taxon>
        <taxon>Actinomycetes</taxon>
        <taxon>Micrococcales</taxon>
        <taxon>Micrococcaceae</taxon>
        <taxon>Arthrobacter</taxon>
    </lineage>
</organism>
<feature type="transmembrane region" description="Helical" evidence="7">
    <location>
        <begin position="334"/>
        <end position="353"/>
    </location>
</feature>
<dbReference type="InterPro" id="IPR020846">
    <property type="entry name" value="MFS_dom"/>
</dbReference>
<dbReference type="Proteomes" id="UP000276055">
    <property type="component" value="Unassembled WGS sequence"/>
</dbReference>
<evidence type="ECO:0000259" key="8">
    <source>
        <dbReference type="PROSITE" id="PS50850"/>
    </source>
</evidence>
<dbReference type="InterPro" id="IPR010290">
    <property type="entry name" value="TM_effector"/>
</dbReference>
<evidence type="ECO:0000313" key="10">
    <source>
        <dbReference type="Proteomes" id="UP000276055"/>
    </source>
</evidence>
<dbReference type="PANTHER" id="PTHR23513">
    <property type="entry name" value="INTEGRAL MEMBRANE EFFLUX PROTEIN-RELATED"/>
    <property type="match status" value="1"/>
</dbReference>
<dbReference type="SUPFAM" id="SSF103473">
    <property type="entry name" value="MFS general substrate transporter"/>
    <property type="match status" value="1"/>
</dbReference>
<dbReference type="RefSeq" id="WP_120950541.1">
    <property type="nucleotide sequence ID" value="NZ_RBIR01000001.1"/>
</dbReference>
<feature type="transmembrane region" description="Helical" evidence="7">
    <location>
        <begin position="67"/>
        <end position="92"/>
    </location>
</feature>
<feature type="transmembrane region" description="Helical" evidence="7">
    <location>
        <begin position="308"/>
        <end position="328"/>
    </location>
</feature>
<evidence type="ECO:0000256" key="4">
    <source>
        <dbReference type="ARBA" id="ARBA00022692"/>
    </source>
</evidence>
<keyword evidence="4 7" id="KW-0812">Transmembrane</keyword>
<dbReference type="PANTHER" id="PTHR23513:SF11">
    <property type="entry name" value="STAPHYLOFERRIN A TRANSPORTER"/>
    <property type="match status" value="1"/>
</dbReference>
<dbReference type="Pfam" id="PF05977">
    <property type="entry name" value="MFS_3"/>
    <property type="match status" value="1"/>
</dbReference>
<reference evidence="9 10" key="1">
    <citation type="submission" date="2018-10" db="EMBL/GenBank/DDBJ databases">
        <title>Genomic Encyclopedia of Type Strains, Phase IV (KMG-IV): sequencing the most valuable type-strain genomes for metagenomic binning, comparative biology and taxonomic classification.</title>
        <authorList>
            <person name="Goeker M."/>
        </authorList>
    </citation>
    <scope>NUCLEOTIDE SEQUENCE [LARGE SCALE GENOMIC DNA]</scope>
    <source>
        <strain evidence="9 10">DSM 25586</strain>
    </source>
</reference>
<gene>
    <name evidence="9" type="ORF">C8D78_0821</name>
</gene>
<dbReference type="Gene3D" id="1.20.1250.20">
    <property type="entry name" value="MFS general substrate transporter like domains"/>
    <property type="match status" value="1"/>
</dbReference>
<evidence type="ECO:0000256" key="5">
    <source>
        <dbReference type="ARBA" id="ARBA00022989"/>
    </source>
</evidence>
<comment type="caution">
    <text evidence="9">The sequence shown here is derived from an EMBL/GenBank/DDBJ whole genome shotgun (WGS) entry which is preliminary data.</text>
</comment>
<dbReference type="OrthoDB" id="9775268at2"/>
<keyword evidence="3" id="KW-1003">Cell membrane</keyword>